<dbReference type="SMART" id="SM00612">
    <property type="entry name" value="Kelch"/>
    <property type="match status" value="3"/>
</dbReference>
<dbReference type="InterPro" id="IPR011333">
    <property type="entry name" value="SKP1/BTB/POZ_sf"/>
</dbReference>
<dbReference type="Gene3D" id="2.120.10.80">
    <property type="entry name" value="Kelch-type beta propeller"/>
    <property type="match status" value="1"/>
</dbReference>
<evidence type="ECO:0000313" key="5">
    <source>
        <dbReference type="Proteomes" id="UP001158576"/>
    </source>
</evidence>
<feature type="domain" description="BTB" evidence="3">
    <location>
        <begin position="35"/>
        <end position="103"/>
    </location>
</feature>
<organism evidence="4 5">
    <name type="scientific">Oikopleura dioica</name>
    <name type="common">Tunicate</name>
    <dbReference type="NCBI Taxonomy" id="34765"/>
    <lineage>
        <taxon>Eukaryota</taxon>
        <taxon>Metazoa</taxon>
        <taxon>Chordata</taxon>
        <taxon>Tunicata</taxon>
        <taxon>Appendicularia</taxon>
        <taxon>Copelata</taxon>
        <taxon>Oikopleuridae</taxon>
        <taxon>Oikopleura</taxon>
    </lineage>
</organism>
<dbReference type="Pfam" id="PF24681">
    <property type="entry name" value="Kelch_KLHDC2_KLHL20_DRC7"/>
    <property type="match status" value="1"/>
</dbReference>
<dbReference type="SUPFAM" id="SSF54695">
    <property type="entry name" value="POZ domain"/>
    <property type="match status" value="1"/>
</dbReference>
<accession>A0ABN7T5D9</accession>
<dbReference type="SMART" id="SM00875">
    <property type="entry name" value="BACK"/>
    <property type="match status" value="1"/>
</dbReference>
<dbReference type="Pfam" id="PF00651">
    <property type="entry name" value="BTB"/>
    <property type="match status" value="1"/>
</dbReference>
<evidence type="ECO:0000256" key="2">
    <source>
        <dbReference type="ARBA" id="ARBA00022737"/>
    </source>
</evidence>
<sequence>MRGTHEQSRDQTLSTKIYFKRMKNSRMESPRNKEEQIQIFVEDEKFSLNKNHLKKSSSFFNAMFSGRFAESTQNCIYLKDHITKEAFHIFVNYLSSGLLPPKIHASTIPELFLAAHYLDCHEFIAALYDKINELVQKCASYSPILFLLGEEMMLDDLTKSAFDAMKRDPVAASTAEEFPQLPMELMEELITKNYDCKEVDMLKACLVWIKANGMSPVEAVDLLGLIRPALISRSEWETLDPSDDFADYLFDLREEFDSYNSNPSVQPLIQKPKTRLRCEERLSLQVEGIVCQTPVRMRREHLTDAMSAAAMDREHSHLIDPAHVVLEFNEFVYVLGEYRSNKSSQPVKVSKRFDPRTGTWFEIAPMNQSRSNFAAVACGEFIYVFGGKRGSHGLRACERYCPRTNTWKNIAQLPTALWQHAAVSVNGSIFISGGSTKARGEVKLDAFIKYDPKMNKFTKMAELISERVDHTMAVIDKNQIAILGGRDPWMFYSQVKPFGPLLASSKLNYSIVDDSSNQKLIHIWAVDFKNSGEIIEFNFSTRQWRILPAENDVRVFDIS</sequence>
<keyword evidence="1" id="KW-0880">Kelch repeat</keyword>
<proteinExistence type="predicted"/>
<dbReference type="CDD" id="cd01165">
    <property type="entry name" value="BTB_POZ"/>
    <property type="match status" value="1"/>
</dbReference>
<dbReference type="EMBL" id="OU015567">
    <property type="protein sequence ID" value="CAG5110884.1"/>
    <property type="molecule type" value="Genomic_DNA"/>
</dbReference>
<keyword evidence="2" id="KW-0677">Repeat</keyword>
<dbReference type="InterPro" id="IPR011705">
    <property type="entry name" value="BACK"/>
</dbReference>
<reference evidence="4 5" key="1">
    <citation type="submission" date="2021-04" db="EMBL/GenBank/DDBJ databases">
        <authorList>
            <person name="Bliznina A."/>
        </authorList>
    </citation>
    <scope>NUCLEOTIDE SEQUENCE [LARGE SCALE GENOMIC DNA]</scope>
</reference>
<dbReference type="PANTHER" id="PTHR45632">
    <property type="entry name" value="LD33804P"/>
    <property type="match status" value="1"/>
</dbReference>
<gene>
    <name evidence="4" type="ORF">OKIOD_LOCUS14001</name>
</gene>
<dbReference type="InterPro" id="IPR006652">
    <property type="entry name" value="Kelch_1"/>
</dbReference>
<keyword evidence="5" id="KW-1185">Reference proteome</keyword>
<evidence type="ECO:0000313" key="4">
    <source>
        <dbReference type="EMBL" id="CAG5110884.1"/>
    </source>
</evidence>
<dbReference type="Proteomes" id="UP001158576">
    <property type="component" value="Chromosome 2"/>
</dbReference>
<evidence type="ECO:0000259" key="3">
    <source>
        <dbReference type="PROSITE" id="PS50097"/>
    </source>
</evidence>
<name>A0ABN7T5D9_OIKDI</name>
<protein>
    <submittedName>
        <fullName evidence="4">Oidioi.mRNA.OKI2018_I69.chr2.g5236.t1.cds</fullName>
    </submittedName>
</protein>
<dbReference type="InterPro" id="IPR000210">
    <property type="entry name" value="BTB/POZ_dom"/>
</dbReference>
<dbReference type="SUPFAM" id="SSF117281">
    <property type="entry name" value="Kelch motif"/>
    <property type="match status" value="1"/>
</dbReference>
<dbReference type="PROSITE" id="PS50097">
    <property type="entry name" value="BTB"/>
    <property type="match status" value="1"/>
</dbReference>
<dbReference type="Pfam" id="PF07707">
    <property type="entry name" value="BACK"/>
    <property type="match status" value="1"/>
</dbReference>
<dbReference type="PANTHER" id="PTHR45632:SF3">
    <property type="entry name" value="KELCH-LIKE PROTEIN 32"/>
    <property type="match status" value="1"/>
</dbReference>
<dbReference type="SMART" id="SM00225">
    <property type="entry name" value="BTB"/>
    <property type="match status" value="1"/>
</dbReference>
<evidence type="ECO:0000256" key="1">
    <source>
        <dbReference type="ARBA" id="ARBA00022441"/>
    </source>
</evidence>
<dbReference type="Gene3D" id="3.30.710.10">
    <property type="entry name" value="Potassium Channel Kv1.1, Chain A"/>
    <property type="match status" value="1"/>
</dbReference>
<dbReference type="InterPro" id="IPR015915">
    <property type="entry name" value="Kelch-typ_b-propeller"/>
</dbReference>